<accession>A0A1Y5PJ14</accession>
<evidence type="ECO:0000313" key="2">
    <source>
        <dbReference type="EMBL" id="SBS78654.1"/>
    </source>
</evidence>
<dbReference type="NCBIfam" id="NF033942">
    <property type="entry name" value="GjpA"/>
    <property type="match status" value="1"/>
</dbReference>
<organism evidence="2">
    <name type="scientific">uncultured Mycobacterium sp</name>
    <dbReference type="NCBI Taxonomy" id="171292"/>
    <lineage>
        <taxon>Bacteria</taxon>
        <taxon>Bacillati</taxon>
        <taxon>Actinomycetota</taxon>
        <taxon>Actinomycetes</taxon>
        <taxon>Mycobacteriales</taxon>
        <taxon>Mycobacteriaceae</taxon>
        <taxon>Mycobacterium</taxon>
        <taxon>environmental samples</taxon>
    </lineage>
</organism>
<reference evidence="2" key="1">
    <citation type="submission" date="2016-03" db="EMBL/GenBank/DDBJ databases">
        <authorList>
            <person name="Ploux O."/>
        </authorList>
    </citation>
    <scope>NUCLEOTIDE SEQUENCE</scope>
    <source>
        <strain evidence="2">UC10</strain>
    </source>
</reference>
<evidence type="ECO:0000256" key="1">
    <source>
        <dbReference type="SAM" id="MobiDB-lite"/>
    </source>
</evidence>
<dbReference type="EMBL" id="FLQS01000056">
    <property type="protein sequence ID" value="SBS78654.1"/>
    <property type="molecule type" value="Genomic_DNA"/>
</dbReference>
<feature type="region of interest" description="Disordered" evidence="1">
    <location>
        <begin position="355"/>
        <end position="399"/>
    </location>
</feature>
<proteinExistence type="predicted"/>
<dbReference type="InterPro" id="IPR049934">
    <property type="entry name" value="GjpA-like"/>
</dbReference>
<sequence>MPAIPRPFIAAGVAVVGTSAIAMSPVVVPPLSLRAEAAIQLTATTDWADVFSQAGVNAQALFDTWRDAPAPILQQIAANLAKYLTELPDLPGIAAQIQANFQAALTAPLAPDTSTLDNTHRTFYELLPAIMQLPGIPDLLQLSISPTGRQLLAFSTTALSGVFLGMAGPVLGPLVVFASSLESIRTDLGAATPDVASAMSTLAGIPAAMTDAFLNGGEHVDLTALAKAFGPAIGVSFPDGVEVGIALGGLLSPGGSIFNALDFAYDNDLLGVLHIHVPLATGTAVGPIGAMMEFGRTIAKAIGWQAPANPAAAQRTTAKSSLAAANEVPSSVVNSETPTVSVPITAKAGTSRVVRVDTDARAAQGSGSGKATTKRPKASGGSGMASSARTTSSKSAAAG</sequence>
<protein>
    <submittedName>
        <fullName evidence="2">Uncharacterized protein</fullName>
    </submittedName>
</protein>
<gene>
    <name evidence="2" type="ORF">MHPYR_60142</name>
</gene>
<name>A0A1Y5PJ14_9MYCO</name>
<dbReference type="AlphaFoldDB" id="A0A1Y5PJ14"/>
<feature type="compositionally biased region" description="Low complexity" evidence="1">
    <location>
        <begin position="384"/>
        <end position="399"/>
    </location>
</feature>